<evidence type="ECO:0000313" key="1">
    <source>
        <dbReference type="EMBL" id="WHZ56188.1"/>
    </source>
</evidence>
<proteinExistence type="predicted"/>
<sequence>MNEKQITLVEKPVKIILESEYARGQSIADFRPYKTLADYPVHRIAVKFNYDAFIADFESIMKGR</sequence>
<reference evidence="2" key="1">
    <citation type="journal article" date="2025" name="Aquaculture">
        <title>Assessment of the bioflocculant production and safety properties of Metabacillus hrfriensis sp. nov. based on phenotypic and whole-genome sequencing analysis.</title>
        <authorList>
            <person name="Zhang R."/>
            <person name="Zhao Z."/>
            <person name="Luo L."/>
            <person name="Wang S."/>
            <person name="Guo K."/>
            <person name="Xu W."/>
        </authorList>
    </citation>
    <scope>NUCLEOTIDE SEQUENCE [LARGE SCALE GENOMIC DNA]</scope>
    <source>
        <strain evidence="2">CT-WN-B3</strain>
    </source>
</reference>
<evidence type="ECO:0000313" key="2">
    <source>
        <dbReference type="Proteomes" id="UP001226091"/>
    </source>
</evidence>
<accession>A0ACD4R6T5</accession>
<organism evidence="1 2">
    <name type="scientific">Metabacillus hrfriensis</name>
    <dbReference type="NCBI Taxonomy" id="3048891"/>
    <lineage>
        <taxon>Bacteria</taxon>
        <taxon>Bacillati</taxon>
        <taxon>Bacillota</taxon>
        <taxon>Bacilli</taxon>
        <taxon>Bacillales</taxon>
        <taxon>Bacillaceae</taxon>
        <taxon>Metabacillus</taxon>
    </lineage>
</organism>
<keyword evidence="2" id="KW-1185">Reference proteome</keyword>
<dbReference type="EMBL" id="CP126116">
    <property type="protein sequence ID" value="WHZ56188.1"/>
    <property type="molecule type" value="Genomic_DNA"/>
</dbReference>
<dbReference type="Proteomes" id="UP001226091">
    <property type="component" value="Chromosome"/>
</dbReference>
<name>A0ACD4R6T5_9BACI</name>
<gene>
    <name evidence="1" type="ORF">QLQ22_15960</name>
</gene>
<protein>
    <submittedName>
        <fullName evidence="1">Uncharacterized protein</fullName>
    </submittedName>
</protein>